<accession>A0A8D8UW20</accession>
<organism evidence="1">
    <name type="scientific">Cacopsylla melanoneura</name>
    <dbReference type="NCBI Taxonomy" id="428564"/>
    <lineage>
        <taxon>Eukaryota</taxon>
        <taxon>Metazoa</taxon>
        <taxon>Ecdysozoa</taxon>
        <taxon>Arthropoda</taxon>
        <taxon>Hexapoda</taxon>
        <taxon>Insecta</taxon>
        <taxon>Pterygota</taxon>
        <taxon>Neoptera</taxon>
        <taxon>Paraneoptera</taxon>
        <taxon>Hemiptera</taxon>
        <taxon>Sternorrhyncha</taxon>
        <taxon>Psylloidea</taxon>
        <taxon>Psyllidae</taxon>
        <taxon>Psyllinae</taxon>
        <taxon>Cacopsylla</taxon>
    </lineage>
</organism>
<name>A0A8D8UW20_9HEMI</name>
<dbReference type="EMBL" id="HBUF01349095">
    <property type="protein sequence ID" value="CAG6712217.1"/>
    <property type="molecule type" value="Transcribed_RNA"/>
</dbReference>
<sequence>MRLHILEPKGIIIYRGCTHSTHEVWFDGRHYSPRNHKHVIYTPCLSEHTTYKLILSRGVQTLTAYSIIDTNLLLDCTVFHVILDTHCCQLILFCLHFNKHKLPL</sequence>
<proteinExistence type="predicted"/>
<evidence type="ECO:0000313" key="1">
    <source>
        <dbReference type="EMBL" id="CAG6712216.1"/>
    </source>
</evidence>
<dbReference type="AlphaFoldDB" id="A0A8D8UW20"/>
<dbReference type="EMBL" id="HBUF01349094">
    <property type="protein sequence ID" value="CAG6712216.1"/>
    <property type="molecule type" value="Transcribed_RNA"/>
</dbReference>
<reference evidence="1" key="1">
    <citation type="submission" date="2021-05" db="EMBL/GenBank/DDBJ databases">
        <authorList>
            <person name="Alioto T."/>
            <person name="Alioto T."/>
            <person name="Gomez Garrido J."/>
        </authorList>
    </citation>
    <scope>NUCLEOTIDE SEQUENCE</scope>
</reference>
<dbReference type="EMBL" id="HBUF01349096">
    <property type="protein sequence ID" value="CAG6712218.1"/>
    <property type="molecule type" value="Transcribed_RNA"/>
</dbReference>
<protein>
    <submittedName>
        <fullName evidence="1">Uncharacterized protein</fullName>
    </submittedName>
</protein>